<keyword evidence="3 7" id="KW-0812">Transmembrane</keyword>
<evidence type="ECO:0000313" key="9">
    <source>
        <dbReference type="EMBL" id="PAJ71276.1"/>
    </source>
</evidence>
<sequence length="196" mass="19547">MILLLASLFLAAALALPRVQPAQRLRVTPSAGSKTPRDGPRGEAPGIDAHRSAADITLFAACCEAGLPLAGAAAAVAETYGDTGGGNARASPWHTVAALTALGVSPERAWSELHSVPGGAELAGLVALSNSSGSAIVAGCERIVTKLRAEAADEASAKAERAGVLIAIPLTACFLPAFFVLGLAPAVLSLGAAILH</sequence>
<evidence type="ECO:0000256" key="3">
    <source>
        <dbReference type="ARBA" id="ARBA00022692"/>
    </source>
</evidence>
<keyword evidence="5 7" id="KW-0472">Membrane</keyword>
<evidence type="ECO:0000259" key="8">
    <source>
        <dbReference type="Pfam" id="PF00482"/>
    </source>
</evidence>
<dbReference type="InterPro" id="IPR018076">
    <property type="entry name" value="T2SS_GspF_dom"/>
</dbReference>
<evidence type="ECO:0000313" key="10">
    <source>
        <dbReference type="Proteomes" id="UP000215771"/>
    </source>
</evidence>
<evidence type="ECO:0000256" key="1">
    <source>
        <dbReference type="ARBA" id="ARBA00004651"/>
    </source>
</evidence>
<keyword evidence="4 7" id="KW-1133">Transmembrane helix</keyword>
<dbReference type="EMBL" id="NQMQ01000001">
    <property type="protein sequence ID" value="PAJ71276.1"/>
    <property type="molecule type" value="Genomic_DNA"/>
</dbReference>
<protein>
    <recommendedName>
        <fullName evidence="8">Type II secretion system protein GspF domain-containing protein</fullName>
    </recommendedName>
</protein>
<proteinExistence type="predicted"/>
<organism evidence="9 10">
    <name type="scientific">Corynebacterium hadale</name>
    <dbReference type="NCBI Taxonomy" id="2026255"/>
    <lineage>
        <taxon>Bacteria</taxon>
        <taxon>Bacillati</taxon>
        <taxon>Actinomycetota</taxon>
        <taxon>Actinomycetes</taxon>
        <taxon>Mycobacteriales</taxon>
        <taxon>Corynebacteriaceae</taxon>
        <taxon>Corynebacterium</taxon>
    </lineage>
</organism>
<evidence type="ECO:0000256" key="4">
    <source>
        <dbReference type="ARBA" id="ARBA00022989"/>
    </source>
</evidence>
<dbReference type="AlphaFoldDB" id="A0A269PGB1"/>
<dbReference type="RefSeq" id="WP_095275187.1">
    <property type="nucleotide sequence ID" value="NZ_CP047655.1"/>
</dbReference>
<comment type="caution">
    <text evidence="9">The sequence shown here is derived from an EMBL/GenBank/DDBJ whole genome shotgun (WGS) entry which is preliminary data.</text>
</comment>
<comment type="subcellular location">
    <subcellularLocation>
        <location evidence="1">Cell membrane</location>
        <topology evidence="1">Multi-pass membrane protein</topology>
    </subcellularLocation>
</comment>
<feature type="region of interest" description="Disordered" evidence="6">
    <location>
        <begin position="26"/>
        <end position="47"/>
    </location>
</feature>
<reference evidence="9 10" key="1">
    <citation type="submission" date="2017-08" db="EMBL/GenBank/DDBJ databases">
        <authorList>
            <person name="de Groot N.N."/>
        </authorList>
    </citation>
    <scope>NUCLEOTIDE SEQUENCE [LARGE SCALE GENOMIC DNA]</scope>
    <source>
        <strain evidence="9 10">NBT06-6</strain>
    </source>
</reference>
<evidence type="ECO:0000256" key="6">
    <source>
        <dbReference type="SAM" id="MobiDB-lite"/>
    </source>
</evidence>
<feature type="domain" description="Type II secretion system protein GspF" evidence="8">
    <location>
        <begin position="57"/>
        <end position="183"/>
    </location>
</feature>
<keyword evidence="2" id="KW-1003">Cell membrane</keyword>
<dbReference type="PANTHER" id="PTHR35007">
    <property type="entry name" value="INTEGRAL MEMBRANE PROTEIN-RELATED"/>
    <property type="match status" value="1"/>
</dbReference>
<evidence type="ECO:0000256" key="2">
    <source>
        <dbReference type="ARBA" id="ARBA00022475"/>
    </source>
</evidence>
<accession>A0A269PGB1</accession>
<dbReference type="PANTHER" id="PTHR35007:SF3">
    <property type="entry name" value="POSSIBLE CONSERVED ALANINE RICH MEMBRANE PROTEIN"/>
    <property type="match status" value="1"/>
</dbReference>
<evidence type="ECO:0000256" key="5">
    <source>
        <dbReference type="ARBA" id="ARBA00023136"/>
    </source>
</evidence>
<feature type="transmembrane region" description="Helical" evidence="7">
    <location>
        <begin position="174"/>
        <end position="195"/>
    </location>
</feature>
<evidence type="ECO:0000256" key="7">
    <source>
        <dbReference type="SAM" id="Phobius"/>
    </source>
</evidence>
<name>A0A269PGB1_9CORY</name>
<dbReference type="Proteomes" id="UP000215771">
    <property type="component" value="Unassembled WGS sequence"/>
</dbReference>
<gene>
    <name evidence="9" type="ORF">CIG21_00655</name>
</gene>
<dbReference type="GO" id="GO:0005886">
    <property type="term" value="C:plasma membrane"/>
    <property type="evidence" value="ECO:0007669"/>
    <property type="project" value="UniProtKB-SubCell"/>
</dbReference>
<dbReference type="Pfam" id="PF00482">
    <property type="entry name" value="T2SSF"/>
    <property type="match status" value="1"/>
</dbReference>